<protein>
    <recommendedName>
        <fullName evidence="3">PH domain-containing protein</fullName>
    </recommendedName>
</protein>
<name>A0ABS3EVG3_9FLAO</name>
<dbReference type="EMBL" id="JAFLND010000001">
    <property type="protein sequence ID" value="MBO0330232.1"/>
    <property type="molecule type" value="Genomic_DNA"/>
</dbReference>
<evidence type="ECO:0000313" key="2">
    <source>
        <dbReference type="Proteomes" id="UP000664163"/>
    </source>
</evidence>
<evidence type="ECO:0000313" key="1">
    <source>
        <dbReference type="EMBL" id="MBO0330232.1"/>
    </source>
</evidence>
<organism evidence="1 2">
    <name type="scientific">[Muricauda] lutisoli</name>
    <dbReference type="NCBI Taxonomy" id="2816035"/>
    <lineage>
        <taxon>Bacteria</taxon>
        <taxon>Pseudomonadati</taxon>
        <taxon>Bacteroidota</taxon>
        <taxon>Flavobacteriia</taxon>
        <taxon>Flavobacteriales</taxon>
        <taxon>Flavobacteriaceae</taxon>
        <taxon>Allomuricauda</taxon>
    </lineage>
</organism>
<proteinExistence type="predicted"/>
<gene>
    <name evidence="1" type="ORF">J0X13_06700</name>
</gene>
<dbReference type="RefSeq" id="WP_207070642.1">
    <property type="nucleotide sequence ID" value="NZ_JAFLND010000001.1"/>
</dbReference>
<dbReference type="Proteomes" id="UP000664163">
    <property type="component" value="Unassembled WGS sequence"/>
</dbReference>
<evidence type="ECO:0008006" key="3">
    <source>
        <dbReference type="Google" id="ProtNLM"/>
    </source>
</evidence>
<reference evidence="1 2" key="1">
    <citation type="submission" date="2021-03" db="EMBL/GenBank/DDBJ databases">
        <title>Muricauda sp. CAU 1631 isolated from Incheon.</title>
        <authorList>
            <person name="Kim W."/>
        </authorList>
    </citation>
    <scope>NUCLEOTIDE SEQUENCE [LARGE SCALE GENOMIC DNA]</scope>
    <source>
        <strain evidence="1 2">CAU 1631</strain>
    </source>
</reference>
<keyword evidence="2" id="KW-1185">Reference proteome</keyword>
<comment type="caution">
    <text evidence="1">The sequence shown here is derived from an EMBL/GenBank/DDBJ whole genome shotgun (WGS) entry which is preliminary data.</text>
</comment>
<sequence length="76" mass="8969">MDFKGFALVRREKESVEFWKKDMLLITIGMEKVIFFKKKKNDVKSSRIYNIAVSITVKEVFCHIVKKQLSIISTQQ</sequence>
<accession>A0ABS3EVG3</accession>